<gene>
    <name evidence="2" type="ORF">BQ8794_30250</name>
</gene>
<evidence type="ECO:0000313" key="2">
    <source>
        <dbReference type="EMBL" id="SIT56801.1"/>
    </source>
</evidence>
<evidence type="ECO:0000256" key="1">
    <source>
        <dbReference type="SAM" id="MobiDB-lite"/>
    </source>
</evidence>
<dbReference type="AlphaFoldDB" id="A0A1R3VEH4"/>
<reference evidence="3" key="1">
    <citation type="submission" date="2017-01" db="EMBL/GenBank/DDBJ databases">
        <authorList>
            <person name="Brunel B."/>
        </authorList>
    </citation>
    <scope>NUCLEOTIDE SEQUENCE [LARGE SCALE GENOMIC DNA]</scope>
</reference>
<dbReference type="Proteomes" id="UP000188388">
    <property type="component" value="Unassembled WGS sequence"/>
</dbReference>
<feature type="compositionally biased region" description="Basic and acidic residues" evidence="1">
    <location>
        <begin position="1"/>
        <end position="21"/>
    </location>
</feature>
<accession>A0A1R3VEH4</accession>
<evidence type="ECO:0000313" key="3">
    <source>
        <dbReference type="Proteomes" id="UP000188388"/>
    </source>
</evidence>
<dbReference type="EMBL" id="FTPD01000023">
    <property type="protein sequence ID" value="SIT56801.1"/>
    <property type="molecule type" value="Genomic_DNA"/>
</dbReference>
<dbReference type="STRING" id="1631249.BQ8794_30250"/>
<sequence length="44" mass="4984">MLVRPAHDPYTEPVSDRDHASIKGAGASVSEQMRRFEEEKGEIR</sequence>
<feature type="compositionally biased region" description="Basic and acidic residues" evidence="1">
    <location>
        <begin position="32"/>
        <end position="44"/>
    </location>
</feature>
<proteinExistence type="predicted"/>
<organism evidence="2 3">
    <name type="scientific">Mesorhizobium prunaredense</name>
    <dbReference type="NCBI Taxonomy" id="1631249"/>
    <lineage>
        <taxon>Bacteria</taxon>
        <taxon>Pseudomonadati</taxon>
        <taxon>Pseudomonadota</taxon>
        <taxon>Alphaproteobacteria</taxon>
        <taxon>Hyphomicrobiales</taxon>
        <taxon>Phyllobacteriaceae</taxon>
        <taxon>Mesorhizobium</taxon>
    </lineage>
</organism>
<keyword evidence="3" id="KW-1185">Reference proteome</keyword>
<feature type="region of interest" description="Disordered" evidence="1">
    <location>
        <begin position="1"/>
        <end position="44"/>
    </location>
</feature>
<protein>
    <submittedName>
        <fullName evidence="2">Uncharacterized protein</fullName>
    </submittedName>
</protein>
<name>A0A1R3VEH4_9HYPH</name>